<keyword evidence="9" id="KW-1185">Reference proteome</keyword>
<evidence type="ECO:0000256" key="4">
    <source>
        <dbReference type="ARBA" id="ARBA00023161"/>
    </source>
</evidence>
<evidence type="ECO:0000256" key="2">
    <source>
        <dbReference type="ARBA" id="ARBA00004496"/>
    </source>
</evidence>
<dbReference type="Pfam" id="PF10374">
    <property type="entry name" value="EST1"/>
    <property type="match status" value="1"/>
</dbReference>
<reference evidence="8" key="2">
    <citation type="submission" date="2022-06" db="UniProtKB">
        <authorList>
            <consortium name="EnsemblMetazoa"/>
        </authorList>
    </citation>
    <scope>IDENTIFICATION</scope>
    <source>
        <strain evidence="8">DF5081</strain>
    </source>
</reference>
<dbReference type="InterPro" id="IPR019458">
    <property type="entry name" value="Est1-like_N"/>
</dbReference>
<feature type="region of interest" description="Disordered" evidence="6">
    <location>
        <begin position="564"/>
        <end position="593"/>
    </location>
</feature>
<dbReference type="InterPro" id="IPR011990">
    <property type="entry name" value="TPR-like_helical_dom_sf"/>
</dbReference>
<organism evidence="8 9">
    <name type="scientific">Caenorhabditis japonica</name>
    <dbReference type="NCBI Taxonomy" id="281687"/>
    <lineage>
        <taxon>Eukaryota</taxon>
        <taxon>Metazoa</taxon>
        <taxon>Ecdysozoa</taxon>
        <taxon>Nematoda</taxon>
        <taxon>Chromadorea</taxon>
        <taxon>Rhabditida</taxon>
        <taxon>Rhabditina</taxon>
        <taxon>Rhabditomorpha</taxon>
        <taxon>Rhabditoidea</taxon>
        <taxon>Rhabditidae</taxon>
        <taxon>Peloderinae</taxon>
        <taxon>Caenorhabditis</taxon>
    </lineage>
</organism>
<dbReference type="GO" id="GO:0005697">
    <property type="term" value="C:telomerase holoenzyme complex"/>
    <property type="evidence" value="ECO:0007669"/>
    <property type="project" value="TreeGrafter"/>
</dbReference>
<comment type="subcellular location">
    <subcellularLocation>
        <location evidence="2">Cytoplasm</location>
    </subcellularLocation>
    <subcellularLocation>
        <location evidence="1">Nucleus</location>
    </subcellularLocation>
</comment>
<evidence type="ECO:0000313" key="8">
    <source>
        <dbReference type="EnsemblMetazoa" id="CJA13050.1"/>
    </source>
</evidence>
<name>A0A8R1DVY7_CAEJA</name>
<dbReference type="Gene3D" id="3.40.50.1010">
    <property type="entry name" value="5'-nuclease"/>
    <property type="match status" value="1"/>
</dbReference>
<dbReference type="SUPFAM" id="SSF48452">
    <property type="entry name" value="TPR-like"/>
    <property type="match status" value="1"/>
</dbReference>
<dbReference type="Proteomes" id="UP000005237">
    <property type="component" value="Unassembled WGS sequence"/>
</dbReference>
<dbReference type="GO" id="GO:0070034">
    <property type="term" value="F:telomerase RNA binding"/>
    <property type="evidence" value="ECO:0007669"/>
    <property type="project" value="TreeGrafter"/>
</dbReference>
<dbReference type="GO" id="GO:0005737">
    <property type="term" value="C:cytoplasm"/>
    <property type="evidence" value="ECO:0007669"/>
    <property type="project" value="UniProtKB-SubCell"/>
</dbReference>
<evidence type="ECO:0000256" key="5">
    <source>
        <dbReference type="ARBA" id="ARBA00023242"/>
    </source>
</evidence>
<reference evidence="9" key="1">
    <citation type="submission" date="2010-08" db="EMBL/GenBank/DDBJ databases">
        <authorList>
            <consortium name="Caenorhabditis japonica Sequencing Consortium"/>
            <person name="Wilson R.K."/>
        </authorList>
    </citation>
    <scope>NUCLEOTIDE SEQUENCE [LARGE SCALE GENOMIC DNA]</scope>
    <source>
        <strain evidence="9">DF5081</strain>
    </source>
</reference>
<dbReference type="OMA" id="CEHKVDV"/>
<dbReference type="InterPro" id="IPR002716">
    <property type="entry name" value="PIN_dom"/>
</dbReference>
<dbReference type="InterPro" id="IPR045153">
    <property type="entry name" value="Est1/Ebs1-like"/>
</dbReference>
<evidence type="ECO:0000256" key="1">
    <source>
        <dbReference type="ARBA" id="ARBA00004123"/>
    </source>
</evidence>
<evidence type="ECO:0000313" key="9">
    <source>
        <dbReference type="Proteomes" id="UP000005237"/>
    </source>
</evidence>
<proteinExistence type="predicted"/>
<dbReference type="InterPro" id="IPR018834">
    <property type="entry name" value="DNA/RNA-bd_Est1-type"/>
</dbReference>
<sequence>MPPREVLNRRRKEEIDRNEGVQIRQCAEKIEKLANLVKKRDVKAAESMVKISIELANIYQQVILPDVIYSFTAGLEQKLFRQAFYRTIEVLRSGANSADPDSKRIRAVLQKLLLNGILFYEQLIRQYEQEFHVELDTALTWPSGSPTSSELVENCINLPVGIQKFESAIQKTAIKSLSRHLISLGDFHRYKSLVDGSENYEVSKTYYQKSAQLWPATGHPYNQLGVVVYYSMLYRSARRARLIPVDVLSAQRQKRVIDEFFYLMRSLACTHPYEAARDRLTQRLDAMRAKVGKYQPVLDKECGKVKSDAATLKKNMRLIRQIWIHPISQKVEDGTGERIVDDILSHFQAQSKTKLHRRAVSYLCDVFGILVTKIGMDHFQSVSERAFGLLYASLSKPETDFSPDQLVKLAAMSIYAVQVNFTKSDNLQVQIALNTLITFYTILIQNYLQDTNKTLLLPAIHVLSIWICHPETQVLEKTERLESLPSTILTDSAKNTILAVLEQIPAEKTVIDATKTYPEAILMASFFKCFEANPTGATFTTSGDLNSARLQAMRKAAERVRELVENEKVEDPPASTDSERLREEPRSRQQIMEEEREKGTVTIVTLPEYLIPDTNVLIGDLQLLKDLLDAKMYQILVPTTVIDELSHLAQPSSSTSTSDDAHDPERFSKARQALVWLREQAKLRTPGLHTLTTTGKRLATLILASEEVEAEKNTNNDDKILKSAIEWTNQLPTPPTSSPLHTVATQFQQADGNTGGGVQLKSCVLLTGDRGLTIKAVGSHVPCRTVENFVKWAVPGAQ</sequence>
<dbReference type="SMART" id="SM00670">
    <property type="entry name" value="PINc"/>
    <property type="match status" value="1"/>
</dbReference>
<dbReference type="PANTHER" id="PTHR15696:SF38">
    <property type="entry name" value="PIN DOMAIN-CONTAINING PROTEIN"/>
    <property type="match status" value="1"/>
</dbReference>
<dbReference type="Pfam" id="PF10373">
    <property type="entry name" value="EST1_DNA_bind"/>
    <property type="match status" value="1"/>
</dbReference>
<feature type="domain" description="PIN" evidence="7">
    <location>
        <begin position="608"/>
        <end position="774"/>
    </location>
</feature>
<accession>A0A8R1DVY7</accession>
<keyword evidence="4" id="KW-0866">Nonsense-mediated mRNA decay</keyword>
<dbReference type="PANTHER" id="PTHR15696">
    <property type="entry name" value="SMG-7 SUPPRESSOR WITH MORPHOLOGICAL EFFECT ON GENITALIA PROTEIN 7"/>
    <property type="match status" value="1"/>
</dbReference>
<keyword evidence="5" id="KW-0539">Nucleus</keyword>
<keyword evidence="3" id="KW-0963">Cytoplasm</keyword>
<evidence type="ECO:0000256" key="3">
    <source>
        <dbReference type="ARBA" id="ARBA00022490"/>
    </source>
</evidence>
<dbReference type="EnsemblMetazoa" id="CJA13050.1">
    <property type="protein sequence ID" value="CJA13050.1"/>
    <property type="gene ID" value="WBGene00132254"/>
</dbReference>
<dbReference type="AlphaFoldDB" id="A0A8R1DVY7"/>
<evidence type="ECO:0000259" key="7">
    <source>
        <dbReference type="SMART" id="SM00670"/>
    </source>
</evidence>
<protein>
    <submittedName>
        <fullName evidence="8">PINc domain-containing protein</fullName>
    </submittedName>
</protein>
<dbReference type="Pfam" id="PF13638">
    <property type="entry name" value="PIN_4"/>
    <property type="match status" value="1"/>
</dbReference>
<dbReference type="GO" id="GO:0000184">
    <property type="term" value="P:nuclear-transcribed mRNA catabolic process, nonsense-mediated decay"/>
    <property type="evidence" value="ECO:0007669"/>
    <property type="project" value="UniProtKB-KW"/>
</dbReference>
<dbReference type="GO" id="GO:0042162">
    <property type="term" value="F:telomeric DNA binding"/>
    <property type="evidence" value="ECO:0007669"/>
    <property type="project" value="TreeGrafter"/>
</dbReference>
<evidence type="ECO:0000256" key="6">
    <source>
        <dbReference type="SAM" id="MobiDB-lite"/>
    </source>
</evidence>
<dbReference type="Gene3D" id="1.25.40.10">
    <property type="entry name" value="Tetratricopeptide repeat domain"/>
    <property type="match status" value="1"/>
</dbReference>
<dbReference type="InterPro" id="IPR029060">
    <property type="entry name" value="PIN-like_dom_sf"/>
</dbReference>
<dbReference type="SUPFAM" id="SSF88723">
    <property type="entry name" value="PIN domain-like"/>
    <property type="match status" value="1"/>
</dbReference>